<evidence type="ECO:0000313" key="1">
    <source>
        <dbReference type="EMBL" id="NEI52668.1"/>
    </source>
</evidence>
<sequence length="75" mass="8087">MYDDLPVIPADRIEAVCKIGQGAACCRFMVGGARGIECAKHDPELFEQINRRVAFGSFSAQGDNCEGLRHDSATA</sequence>
<protein>
    <submittedName>
        <fullName evidence="1">Uncharacterized protein</fullName>
    </submittedName>
</protein>
<proteinExistence type="predicted"/>
<evidence type="ECO:0000313" key="2">
    <source>
        <dbReference type="Proteomes" id="UP000661163"/>
    </source>
</evidence>
<comment type="caution">
    <text evidence="1">The sequence shown here is derived from an EMBL/GenBank/DDBJ whole genome shotgun (WGS) entry which is preliminary data.</text>
</comment>
<dbReference type="Proteomes" id="UP000661163">
    <property type="component" value="Unassembled WGS sequence"/>
</dbReference>
<dbReference type="AlphaFoldDB" id="A0AAE4YYM7"/>
<dbReference type="RefSeq" id="WP_164566516.1">
    <property type="nucleotide sequence ID" value="NZ_WUFC01000046.1"/>
</dbReference>
<organism evidence="1 2">
    <name type="scientific">Rhizobium ruizarguesonis</name>
    <dbReference type="NCBI Taxonomy" id="2081791"/>
    <lineage>
        <taxon>Bacteria</taxon>
        <taxon>Pseudomonadati</taxon>
        <taxon>Pseudomonadota</taxon>
        <taxon>Alphaproteobacteria</taxon>
        <taxon>Hyphomicrobiales</taxon>
        <taxon>Rhizobiaceae</taxon>
        <taxon>Rhizobium/Agrobacterium group</taxon>
        <taxon>Rhizobium</taxon>
    </lineage>
</organism>
<dbReference type="EMBL" id="WUFC01000046">
    <property type="protein sequence ID" value="NEI52668.1"/>
    <property type="molecule type" value="Genomic_DNA"/>
</dbReference>
<gene>
    <name evidence="1" type="ORF">GR217_34180</name>
</gene>
<accession>A0AAE4YYM7</accession>
<reference evidence="1 2" key="1">
    <citation type="submission" date="2019-12" db="EMBL/GenBank/DDBJ databases">
        <title>Rhizobium genotypes associated with high levels of biological nitrogen fixation by grain legumes in a temperate-maritime cropping system.</title>
        <authorList>
            <person name="Maluk M."/>
            <person name="Francesc Ferrando Molina F."/>
            <person name="Lopez Del Egido L."/>
            <person name="Lafos M."/>
            <person name="Langarica-Fuentes A."/>
            <person name="Gebre Yohannes G."/>
            <person name="Young M.W."/>
            <person name="Martin P."/>
            <person name="Gantlett R."/>
            <person name="Kenicer G."/>
            <person name="Hawes C."/>
            <person name="Begg G.S."/>
            <person name="Quilliam R.S."/>
            <person name="Squire G.R."/>
            <person name="Poole P.S."/>
            <person name="Young P.W."/>
            <person name="Iannetta P.M."/>
            <person name="James E.K."/>
        </authorList>
    </citation>
    <scope>NUCLEOTIDE SEQUENCE [LARGE SCALE GENOMIC DNA]</scope>
    <source>
        <strain evidence="1 2">JHI985</strain>
    </source>
</reference>
<name>A0AAE4YYM7_9HYPH</name>